<dbReference type="SUPFAM" id="SSF54427">
    <property type="entry name" value="NTF2-like"/>
    <property type="match status" value="1"/>
</dbReference>
<feature type="domain" description="SnoaL-like" evidence="1">
    <location>
        <begin position="8"/>
        <end position="130"/>
    </location>
</feature>
<dbReference type="OrthoDB" id="7605094at2"/>
<protein>
    <submittedName>
        <fullName evidence="2">3-phenylpropionate/cinnamic acid dioxygenase subunit beta</fullName>
        <ecNumber evidence="2">1.14.12.19</ecNumber>
    </submittedName>
</protein>
<evidence type="ECO:0000313" key="2">
    <source>
        <dbReference type="EMBL" id="AZG46840.1"/>
    </source>
</evidence>
<gene>
    <name evidence="2" type="primary">hcaF</name>
    <name evidence="2" type="ORF">D7316_03445</name>
</gene>
<dbReference type="Pfam" id="PF13577">
    <property type="entry name" value="SnoaL_4"/>
    <property type="match status" value="1"/>
</dbReference>
<organism evidence="2 3">
    <name type="scientific">Gordonia insulae</name>
    <dbReference type="NCBI Taxonomy" id="2420509"/>
    <lineage>
        <taxon>Bacteria</taxon>
        <taxon>Bacillati</taxon>
        <taxon>Actinomycetota</taxon>
        <taxon>Actinomycetes</taxon>
        <taxon>Mycobacteriales</taxon>
        <taxon>Gordoniaceae</taxon>
        <taxon>Gordonia</taxon>
    </lineage>
</organism>
<dbReference type="Proteomes" id="UP000271469">
    <property type="component" value="Chromosome"/>
</dbReference>
<keyword evidence="2" id="KW-0223">Dioxygenase</keyword>
<dbReference type="Gene3D" id="3.10.450.50">
    <property type="match status" value="1"/>
</dbReference>
<dbReference type="InterPro" id="IPR032710">
    <property type="entry name" value="NTF2-like_dom_sf"/>
</dbReference>
<reference evidence="2 3" key="1">
    <citation type="submission" date="2018-11" db="EMBL/GenBank/DDBJ databases">
        <title>Gordonia insulae sp. nov., isolated from an island soil.</title>
        <authorList>
            <person name="Kim Y.S."/>
            <person name="Kim S.B."/>
        </authorList>
    </citation>
    <scope>NUCLEOTIDE SEQUENCE [LARGE SCALE GENOMIC DNA]</scope>
    <source>
        <strain evidence="2 3">MMS17-SY073</strain>
    </source>
</reference>
<accession>A0A3G8JRN2</accession>
<dbReference type="InterPro" id="IPR037401">
    <property type="entry name" value="SnoaL-like"/>
</dbReference>
<dbReference type="AlphaFoldDB" id="A0A3G8JRN2"/>
<proteinExistence type="predicted"/>
<dbReference type="RefSeq" id="WP_124709293.1">
    <property type="nucleotide sequence ID" value="NZ_CP033972.1"/>
</dbReference>
<dbReference type="EMBL" id="CP033972">
    <property type="protein sequence ID" value="AZG46840.1"/>
    <property type="molecule type" value="Genomic_DNA"/>
</dbReference>
<dbReference type="EC" id="1.14.12.19" evidence="2"/>
<keyword evidence="3" id="KW-1185">Reference proteome</keyword>
<name>A0A3G8JRN2_9ACTN</name>
<keyword evidence="2" id="KW-0560">Oxidoreductase</keyword>
<sequence length="149" mass="16318">MNDHPPADTDAIHRTLYRYAELVDAGDFGAVGALFADADIVVGDDVVGHGADFVEGMLRAMVILYDDGTPRTRHLISNPIIEFADADSARIRSCYTVLQPRDGRIEVIAVGRHHDTMRRTGDGWAFTSRDYGLLDFTGDTSGHLRGGTR</sequence>
<dbReference type="KEGG" id="gom:D7316_03445"/>
<evidence type="ECO:0000259" key="1">
    <source>
        <dbReference type="Pfam" id="PF13577"/>
    </source>
</evidence>
<dbReference type="GO" id="GO:0008695">
    <property type="term" value="F:3-phenylpropionate dioxygenase activity"/>
    <property type="evidence" value="ECO:0007669"/>
    <property type="project" value="UniProtKB-EC"/>
</dbReference>
<evidence type="ECO:0000313" key="3">
    <source>
        <dbReference type="Proteomes" id="UP000271469"/>
    </source>
</evidence>